<dbReference type="RefSeq" id="WP_189626047.1">
    <property type="nucleotide sequence ID" value="NZ_BNAF01000005.1"/>
</dbReference>
<dbReference type="Pfam" id="PF12704">
    <property type="entry name" value="MacB_PCD"/>
    <property type="match status" value="1"/>
</dbReference>
<evidence type="ECO:0000259" key="7">
    <source>
        <dbReference type="Pfam" id="PF02687"/>
    </source>
</evidence>
<evidence type="ECO:0000256" key="1">
    <source>
        <dbReference type="ARBA" id="ARBA00004651"/>
    </source>
</evidence>
<sequence length="843" mass="92516">MNWQWIFLMAWRDSRRSRSRLFLYVTSIVLGISAFVAMDTFKTNLNSDIDAQAAGLLGADLELSSRTAPQKETRNFIDSIAKHSSAMAKEERFVSMLRFAKSGESRLIQVRGLSAGYPFYGDVQSEPQHVLNALSDRSQIVLDNELMLQFQAEIGDSVQLGNQTFHIAGKLMKMAGRTGFASSMAPSAFLSLEAMQATGLKQAGSRVDYFYYFKLPSSFPIADFAQHHEERLERYQLSSATVASTKANTGRSFADVTRFMQLVGFAALLLGAIGISSSVHVYVQEKMMTVATLRCLGASAKKTFAVFFVQFAVIGTFAGTIGAVLGSLLQYLLPTLLQEFVPVNLSAAISWAAIVQGIVLGLGIAILFAALPLTSIRKVSPLNTLRVARDTAPLLKDPLRLAIIALIVLCLTLFARLQLEDWKQTIFFVIGIALTFGALYGTARGLMFMVSRFFPQQWPYVWRQGLANLFRPQNQTTVVILATGFGTALIATLSFVQEMLLKRVELGNAQGQANVVLFDIQPAQREALKSLMLNEKMPVMEEVPIVTLQILRINGHDLPAVIADSTLGYSARAFRGEIRATYRDSLADSETLVGGEWVGQVQPKDTAQVSLEEGYAERIGVKVGDTLLLNVQGLPIPAQVSSLRRVDWNRFQTNFRMVLAKGSLERAPQFFVLMTKAPDEAASANLQRKVVREFPNVSVIDLHSLIATLGEILNQIGAVIRFIGSFSILTGIVVLFASLMISKYQRLNEYVLLRTIGASKRQIGQILLAEYLFLGFFSAITGLGIAIAATNTLAIYVFEATFIPSAVVVTGFLLAVVVVCVVIGVFNSLSSLNKPTLEILREN</sequence>
<organism evidence="9 10">
    <name type="scientific">Sphingobacterium griseoflavum</name>
    <dbReference type="NCBI Taxonomy" id="1474952"/>
    <lineage>
        <taxon>Bacteria</taxon>
        <taxon>Pseudomonadati</taxon>
        <taxon>Bacteroidota</taxon>
        <taxon>Sphingobacteriia</taxon>
        <taxon>Sphingobacteriales</taxon>
        <taxon>Sphingobacteriaceae</taxon>
        <taxon>Sphingobacterium</taxon>
    </lineage>
</organism>
<accession>A0ABQ3HVY9</accession>
<evidence type="ECO:0000256" key="2">
    <source>
        <dbReference type="ARBA" id="ARBA00022475"/>
    </source>
</evidence>
<feature type="transmembrane region" description="Helical" evidence="6">
    <location>
        <begin position="21"/>
        <end position="38"/>
    </location>
</feature>
<dbReference type="PANTHER" id="PTHR30287">
    <property type="entry name" value="MEMBRANE COMPONENT OF PREDICTED ABC SUPERFAMILY METABOLITE UPTAKE TRANSPORTER"/>
    <property type="match status" value="1"/>
</dbReference>
<feature type="transmembrane region" description="Helical" evidence="6">
    <location>
        <begin position="259"/>
        <end position="283"/>
    </location>
</feature>
<dbReference type="InterPro" id="IPR003838">
    <property type="entry name" value="ABC3_permease_C"/>
</dbReference>
<feature type="transmembrane region" description="Helical" evidence="6">
    <location>
        <begin position="718"/>
        <end position="741"/>
    </location>
</feature>
<feature type="transmembrane region" description="Helical" evidence="6">
    <location>
        <begin position="478"/>
        <end position="496"/>
    </location>
</feature>
<feature type="transmembrane region" description="Helical" evidence="6">
    <location>
        <begin position="771"/>
        <end position="796"/>
    </location>
</feature>
<protein>
    <submittedName>
        <fullName evidence="9">Permease</fullName>
    </submittedName>
</protein>
<dbReference type="InterPro" id="IPR025857">
    <property type="entry name" value="MacB_PCD"/>
</dbReference>
<keyword evidence="5 6" id="KW-0472">Membrane</keyword>
<dbReference type="EMBL" id="BNAF01000005">
    <property type="protein sequence ID" value="GHE33074.1"/>
    <property type="molecule type" value="Genomic_DNA"/>
</dbReference>
<evidence type="ECO:0000256" key="5">
    <source>
        <dbReference type="ARBA" id="ARBA00023136"/>
    </source>
</evidence>
<evidence type="ECO:0000256" key="4">
    <source>
        <dbReference type="ARBA" id="ARBA00022989"/>
    </source>
</evidence>
<feature type="transmembrane region" description="Helical" evidence="6">
    <location>
        <begin position="304"/>
        <end position="329"/>
    </location>
</feature>
<evidence type="ECO:0000256" key="3">
    <source>
        <dbReference type="ARBA" id="ARBA00022692"/>
    </source>
</evidence>
<feature type="transmembrane region" description="Helical" evidence="6">
    <location>
        <begin position="802"/>
        <end position="826"/>
    </location>
</feature>
<comment type="caution">
    <text evidence="9">The sequence shown here is derived from an EMBL/GenBank/DDBJ whole genome shotgun (WGS) entry which is preliminary data.</text>
</comment>
<evidence type="ECO:0000313" key="10">
    <source>
        <dbReference type="Proteomes" id="UP000620550"/>
    </source>
</evidence>
<comment type="subcellular location">
    <subcellularLocation>
        <location evidence="1">Cell membrane</location>
        <topology evidence="1">Multi-pass membrane protein</topology>
    </subcellularLocation>
</comment>
<keyword evidence="10" id="KW-1185">Reference proteome</keyword>
<reference evidence="10" key="1">
    <citation type="journal article" date="2019" name="Int. J. Syst. Evol. Microbiol.">
        <title>The Global Catalogue of Microorganisms (GCM) 10K type strain sequencing project: providing services to taxonomists for standard genome sequencing and annotation.</title>
        <authorList>
            <consortium name="The Broad Institute Genomics Platform"/>
            <consortium name="The Broad Institute Genome Sequencing Center for Infectious Disease"/>
            <person name="Wu L."/>
            <person name="Ma J."/>
        </authorList>
    </citation>
    <scope>NUCLEOTIDE SEQUENCE [LARGE SCALE GENOMIC DNA]</scope>
    <source>
        <strain evidence="10">CGMCC 1.12966</strain>
    </source>
</reference>
<dbReference type="Pfam" id="PF02687">
    <property type="entry name" value="FtsX"/>
    <property type="match status" value="2"/>
</dbReference>
<proteinExistence type="predicted"/>
<feature type="domain" description="ABC3 transporter permease C-terminal" evidence="7">
    <location>
        <begin position="722"/>
        <end position="834"/>
    </location>
</feature>
<dbReference type="Proteomes" id="UP000620550">
    <property type="component" value="Unassembled WGS sequence"/>
</dbReference>
<gene>
    <name evidence="9" type="ORF">GCM10017764_15160</name>
</gene>
<keyword evidence="3 6" id="KW-0812">Transmembrane</keyword>
<evidence type="ECO:0000256" key="6">
    <source>
        <dbReference type="SAM" id="Phobius"/>
    </source>
</evidence>
<feature type="transmembrane region" description="Helical" evidence="6">
    <location>
        <begin position="425"/>
        <end position="443"/>
    </location>
</feature>
<keyword evidence="2" id="KW-1003">Cell membrane</keyword>
<feature type="transmembrane region" description="Helical" evidence="6">
    <location>
        <begin position="349"/>
        <end position="371"/>
    </location>
</feature>
<feature type="transmembrane region" description="Helical" evidence="6">
    <location>
        <begin position="399"/>
        <end position="419"/>
    </location>
</feature>
<dbReference type="PANTHER" id="PTHR30287:SF1">
    <property type="entry name" value="INNER MEMBRANE PROTEIN"/>
    <property type="match status" value="1"/>
</dbReference>
<evidence type="ECO:0000259" key="8">
    <source>
        <dbReference type="Pfam" id="PF12704"/>
    </source>
</evidence>
<keyword evidence="4 6" id="KW-1133">Transmembrane helix</keyword>
<feature type="domain" description="MacB-like periplasmic core" evidence="8">
    <location>
        <begin position="22"/>
        <end position="217"/>
    </location>
</feature>
<dbReference type="InterPro" id="IPR038766">
    <property type="entry name" value="Membrane_comp_ABC_pdt"/>
</dbReference>
<name>A0ABQ3HVY9_9SPHI</name>
<evidence type="ECO:0000313" key="9">
    <source>
        <dbReference type="EMBL" id="GHE33074.1"/>
    </source>
</evidence>
<feature type="domain" description="ABC3 transporter permease C-terminal" evidence="7">
    <location>
        <begin position="263"/>
        <end position="381"/>
    </location>
</feature>